<dbReference type="InterPro" id="IPR022029">
    <property type="entry name" value="YoaR-like_PG-bd"/>
</dbReference>
<dbReference type="PANTHER" id="PTHR35788">
    <property type="entry name" value="EXPORTED PROTEIN-RELATED"/>
    <property type="match status" value="1"/>
</dbReference>
<dbReference type="PANTHER" id="PTHR35788:SF1">
    <property type="entry name" value="EXPORTED PROTEIN"/>
    <property type="match status" value="1"/>
</dbReference>
<keyword evidence="1" id="KW-0732">Signal</keyword>
<dbReference type="RefSeq" id="WP_207600732.1">
    <property type="nucleotide sequence ID" value="NZ_JAFNJU010000014.1"/>
</dbReference>
<dbReference type="Gene3D" id="2.20.230.10">
    <property type="entry name" value="Resuscitation-promoting factor rpfb"/>
    <property type="match status" value="1"/>
</dbReference>
<name>A0A939KKK4_9CLOT</name>
<feature type="domain" description="G5" evidence="3">
    <location>
        <begin position="396"/>
        <end position="476"/>
    </location>
</feature>
<dbReference type="InterPro" id="IPR011098">
    <property type="entry name" value="G5_dom"/>
</dbReference>
<proteinExistence type="predicted"/>
<evidence type="ECO:0000256" key="1">
    <source>
        <dbReference type="ARBA" id="ARBA00022729"/>
    </source>
</evidence>
<evidence type="ECO:0000313" key="5">
    <source>
        <dbReference type="Proteomes" id="UP000664218"/>
    </source>
</evidence>
<evidence type="ECO:0000313" key="4">
    <source>
        <dbReference type="EMBL" id="MBO1266206.1"/>
    </source>
</evidence>
<evidence type="ECO:0000256" key="2">
    <source>
        <dbReference type="SAM" id="MobiDB-lite"/>
    </source>
</evidence>
<dbReference type="AlphaFoldDB" id="A0A939KKK4"/>
<evidence type="ECO:0000259" key="3">
    <source>
        <dbReference type="PROSITE" id="PS51109"/>
    </source>
</evidence>
<dbReference type="InterPro" id="IPR052913">
    <property type="entry name" value="Glycopeptide_resist_protein"/>
</dbReference>
<dbReference type="PROSITE" id="PS51109">
    <property type="entry name" value="G5"/>
    <property type="match status" value="1"/>
</dbReference>
<organism evidence="4 5">
    <name type="scientific">Proteiniclasticum aestuarii</name>
    <dbReference type="NCBI Taxonomy" id="2817862"/>
    <lineage>
        <taxon>Bacteria</taxon>
        <taxon>Bacillati</taxon>
        <taxon>Bacillota</taxon>
        <taxon>Clostridia</taxon>
        <taxon>Eubacteriales</taxon>
        <taxon>Clostridiaceae</taxon>
        <taxon>Proteiniclasticum</taxon>
    </lineage>
</organism>
<dbReference type="EMBL" id="JAFNJU010000014">
    <property type="protein sequence ID" value="MBO1266206.1"/>
    <property type="molecule type" value="Genomic_DNA"/>
</dbReference>
<dbReference type="Pfam" id="PF12229">
    <property type="entry name" value="PG_binding_4"/>
    <property type="match status" value="1"/>
</dbReference>
<dbReference type="Proteomes" id="UP000664218">
    <property type="component" value="Unassembled WGS sequence"/>
</dbReference>
<gene>
    <name evidence="4" type="ORF">J3A84_14310</name>
</gene>
<comment type="caution">
    <text evidence="4">The sequence shown here is derived from an EMBL/GenBank/DDBJ whole genome shotgun (WGS) entry which is preliminary data.</text>
</comment>
<dbReference type="SMART" id="SM01208">
    <property type="entry name" value="G5"/>
    <property type="match status" value="1"/>
</dbReference>
<dbReference type="InterPro" id="IPR007391">
    <property type="entry name" value="Vancomycin_resist_VanW"/>
</dbReference>
<accession>A0A939KKK4</accession>
<sequence>MKRKTIIAIILTIALSGAGAITYRGYAVEKEKQLAESIVSEAIAQAEIIQQEQDRKIIEAWSDKVYPGVSVMGTDLSGKTREEARIILDTDVSEKLKEHQLTVSAKDQMFPLTLAELEIEVDSATLAEEAVKLGKSLPDEEKLTRISRPSEEELSLSFGHNEEKIAEFVKKVTSEVNQEAKNATIKRSGGEFIIGEHAEGRVVDEDKLMKDLKKAIDELNPDQVVQADIVVSQPKITTEALAKIDSQLSVYTTNYASSAAGRKYNVGFAASKINGAVIMPGETFSYNQEVGPVTAAAGFRSAGVYIGNKVEEGIGGGLCQVSSTLYQAALHSNLEIAQRRNHSMAVSYLKPGMDAVVYGPYLDLQFTNTYENPVYIYAYGDDRNLTVAVYGHKADMGGYTYKIFSETTSVIQPKSIEKEDPTMFVGETEIEFKPVTGYTSKTYKQTIKDGKVVKTELISQDSYKKVDKVVLVGTKPKPEEPKPEPQPTPVEPPVENPVEPPVEEGDN</sequence>
<protein>
    <submittedName>
        <fullName evidence="4">VanW family protein</fullName>
    </submittedName>
</protein>
<keyword evidence="5" id="KW-1185">Reference proteome</keyword>
<dbReference type="Pfam" id="PF07501">
    <property type="entry name" value="G5"/>
    <property type="match status" value="1"/>
</dbReference>
<dbReference type="Pfam" id="PF04294">
    <property type="entry name" value="VanW"/>
    <property type="match status" value="1"/>
</dbReference>
<feature type="compositionally biased region" description="Pro residues" evidence="2">
    <location>
        <begin position="484"/>
        <end position="500"/>
    </location>
</feature>
<reference evidence="4" key="1">
    <citation type="submission" date="2021-03" db="EMBL/GenBank/DDBJ databases">
        <title>Proteiniclasticum marinus sp. nov., isolated from tidal flat sediment.</title>
        <authorList>
            <person name="Namirimu T."/>
            <person name="Yang J.-A."/>
            <person name="Yang S.-H."/>
            <person name="Kim Y.-J."/>
            <person name="Kwon K.K."/>
        </authorList>
    </citation>
    <scope>NUCLEOTIDE SEQUENCE</scope>
    <source>
        <strain evidence="4">SCR006</strain>
    </source>
</reference>
<feature type="region of interest" description="Disordered" evidence="2">
    <location>
        <begin position="472"/>
        <end position="507"/>
    </location>
</feature>